<keyword evidence="1" id="KW-0472">Membrane</keyword>
<dbReference type="EMBL" id="CP020880">
    <property type="protein sequence ID" value="ART78181.1"/>
    <property type="molecule type" value="Genomic_DNA"/>
</dbReference>
<keyword evidence="3" id="KW-1185">Reference proteome</keyword>
<feature type="transmembrane region" description="Helical" evidence="1">
    <location>
        <begin position="35"/>
        <end position="52"/>
    </location>
</feature>
<keyword evidence="1" id="KW-1133">Transmembrane helix</keyword>
<accession>A0ABN4ZJ14</accession>
<dbReference type="RefSeq" id="WP_088019668.1">
    <property type="nucleotide sequence ID" value="NZ_CP020880.1"/>
</dbReference>
<feature type="transmembrane region" description="Helical" evidence="1">
    <location>
        <begin position="12"/>
        <end position="29"/>
    </location>
</feature>
<keyword evidence="1" id="KW-0812">Transmembrane</keyword>
<feature type="transmembrane region" description="Helical" evidence="1">
    <location>
        <begin position="86"/>
        <end position="105"/>
    </location>
</feature>
<evidence type="ECO:0000313" key="2">
    <source>
        <dbReference type="EMBL" id="ART78181.1"/>
    </source>
</evidence>
<feature type="transmembrane region" description="Helical" evidence="1">
    <location>
        <begin position="111"/>
        <end position="134"/>
    </location>
</feature>
<gene>
    <name evidence="2" type="ORF">B4U37_19985</name>
</gene>
<name>A0ABN4ZJ14_9BACI</name>
<sequence length="150" mass="17818">MIRKIEHTLRPYLYAFIGFTGLYIVTHQALEEFLVIKLFFYFLLAVISVPFGKSMHKYVNIIFGRINWEEQCEIKEYRILKRMMQGVGVVILYFYLQLGIFFVFLPGLLSFTVYGGIPLFIPLMLANLYPIVLLHKRYIWKEFKKNDMGV</sequence>
<proteinExistence type="predicted"/>
<organism evidence="2 3">
    <name type="scientific">Sutcliffiella horikoshii</name>
    <dbReference type="NCBI Taxonomy" id="79883"/>
    <lineage>
        <taxon>Bacteria</taxon>
        <taxon>Bacillati</taxon>
        <taxon>Bacillota</taxon>
        <taxon>Bacilli</taxon>
        <taxon>Bacillales</taxon>
        <taxon>Bacillaceae</taxon>
        <taxon>Sutcliffiella</taxon>
    </lineage>
</organism>
<dbReference type="GeneID" id="96740682"/>
<protein>
    <submittedName>
        <fullName evidence="2">Uncharacterized protein</fullName>
    </submittedName>
</protein>
<evidence type="ECO:0000256" key="1">
    <source>
        <dbReference type="SAM" id="Phobius"/>
    </source>
</evidence>
<reference evidence="2 3" key="1">
    <citation type="submission" date="2017-04" db="EMBL/GenBank/DDBJ databases">
        <title>Complete Genome Sequence of the Bacillus horikoshii 20a strain from Cuatro Cienegas, Coahuila, Mexico.</title>
        <authorList>
            <person name="Zarza E."/>
            <person name="Alcaraz L.D."/>
            <person name="Aguilar-Salinas B."/>
            <person name="Islas A."/>
            <person name="Olmedo-Alvarez G."/>
        </authorList>
    </citation>
    <scope>NUCLEOTIDE SEQUENCE [LARGE SCALE GENOMIC DNA]</scope>
    <source>
        <strain evidence="2 3">20a</strain>
    </source>
</reference>
<dbReference type="Proteomes" id="UP000195573">
    <property type="component" value="Chromosome"/>
</dbReference>
<evidence type="ECO:0000313" key="3">
    <source>
        <dbReference type="Proteomes" id="UP000195573"/>
    </source>
</evidence>